<keyword evidence="2" id="KW-0812">Transmembrane</keyword>
<dbReference type="EMBL" id="AYTS01000070">
    <property type="protein sequence ID" value="OOP56650.1"/>
    <property type="molecule type" value="Genomic_DNA"/>
</dbReference>
<dbReference type="AlphaFoldDB" id="A0A1V4AU74"/>
<keyword evidence="2" id="KW-1133">Transmembrane helix</keyword>
<name>A0A1V4AU74_9BACT</name>
<evidence type="ECO:0000313" key="4">
    <source>
        <dbReference type="Proteomes" id="UP000189681"/>
    </source>
</evidence>
<feature type="region of interest" description="Disordered" evidence="1">
    <location>
        <begin position="1"/>
        <end position="20"/>
    </location>
</feature>
<evidence type="ECO:0000313" key="3">
    <source>
        <dbReference type="EMBL" id="OOP56650.1"/>
    </source>
</evidence>
<keyword evidence="2" id="KW-0472">Membrane</keyword>
<organism evidence="3 4">
    <name type="scientific">Candidatus Brocadia carolinensis</name>
    <dbReference type="NCBI Taxonomy" id="1004156"/>
    <lineage>
        <taxon>Bacteria</taxon>
        <taxon>Pseudomonadati</taxon>
        <taxon>Planctomycetota</taxon>
        <taxon>Candidatus Brocadiia</taxon>
        <taxon>Candidatus Brocadiales</taxon>
        <taxon>Candidatus Brocadiaceae</taxon>
        <taxon>Candidatus Brocadia</taxon>
    </lineage>
</organism>
<dbReference type="Proteomes" id="UP000189681">
    <property type="component" value="Unassembled WGS sequence"/>
</dbReference>
<comment type="caution">
    <text evidence="3">The sequence shown here is derived from an EMBL/GenBank/DDBJ whole genome shotgun (WGS) entry which is preliminary data.</text>
</comment>
<sequence length="69" mass="7880">MKKIMQNDRNTKRRGGCKETKPNGYFYYTYCGSIGGIIALLITYLVFFLKVVVDFLKEASLGLATFYPL</sequence>
<gene>
    <name evidence="3" type="ORF">AYP45_08070</name>
</gene>
<evidence type="ECO:0000256" key="1">
    <source>
        <dbReference type="SAM" id="MobiDB-lite"/>
    </source>
</evidence>
<accession>A0A1V4AU74</accession>
<evidence type="ECO:0000256" key="2">
    <source>
        <dbReference type="SAM" id="Phobius"/>
    </source>
</evidence>
<proteinExistence type="predicted"/>
<feature type="transmembrane region" description="Helical" evidence="2">
    <location>
        <begin position="25"/>
        <end position="47"/>
    </location>
</feature>
<protein>
    <submittedName>
        <fullName evidence="3">Uncharacterized protein</fullName>
    </submittedName>
</protein>
<reference evidence="3 4" key="1">
    <citation type="journal article" date="2017" name="Water Res.">
        <title>Discovery and metagenomic analysis of an anammox bacterial enrichment related to Candidatus "Brocadia caroliniensis" in a full-scale glycerol-fed nitritation-denitritation separate centrate treatment process.</title>
        <authorList>
            <person name="Park H."/>
            <person name="Brotto A.C."/>
            <person name="van Loosdrecht M.C."/>
            <person name="Chandran K."/>
        </authorList>
    </citation>
    <scope>NUCLEOTIDE SEQUENCE [LARGE SCALE GENOMIC DNA]</scope>
    <source>
        <strain evidence="3">26THWARD</strain>
    </source>
</reference>